<dbReference type="KEGG" id="bbel:109476211"/>
<feature type="compositionally biased region" description="Basic residues" evidence="1">
    <location>
        <begin position="65"/>
        <end position="75"/>
    </location>
</feature>
<dbReference type="InterPro" id="IPR046496">
    <property type="entry name" value="DUF6589"/>
</dbReference>
<dbReference type="RefSeq" id="XP_019632652.1">
    <property type="nucleotide sequence ID" value="XM_019777093.1"/>
</dbReference>
<sequence length="1024" mass="115201">MNFANRQNPRPPRLRRNAAENRHPKHQGTRRKGYFARQSHKSLDQKTPPSELERRSPLQPTLLRHSVKLPQKNRYKNPETVCRGENRTLANIPDRHSTTTVTVTYPSRVHSHLCDNSLAGVVENIAKGKLETGARLIMAHPLLSTEIQHQLEAKLQKEVSSLLSLGSGPSILRKTTPEDLQEFSYVDMERDLKARAPILHSVLSTVGDHSTVHTCVAASVIIRAKEPRMSALAYIINAILQHGGVKRSALDRLCKMGITTSHKHAIKKQTEMSLHYDQPVKLWRREIELYEVTAAVNPGDSPAVLPPTPSLAGLNPTPTAVNPGDSPAFLPPTSSLAGLSPTPTAVNPGDSLAMGGFRCVVSDDELAMLDLGRLDISTDAVNQGDNLATGGFQCVVTDDELAMLDMERLNITSSPPLLSSPPHPPPSYSIIFDNLNFFVKTHHQTATQHNTLHNWTNHMAVQNKVNPHHLPDSGATKPLPDLDLDEVLPTLHTQACSRAETIVLCSRTITRYCKAFHPFKDVVVRHIPHKYSKEMAEKSVEVPLGLLFKDENDTSDLVDILLHMQKEYVPRREGNLCPIFAGGDRLSEGNSRNIQWAFQDGDTPEDRLEGLILKYEDWHAIRNLCFVHRRIFYLEQSAKEHGTMASNMNVLKCTNAKKGPDKDYNSYKEFVDKETDWLILAVTMDHFGMESLDDTPTKGGFPDPQALAESTKEQRRQWLTSLVGAVVDKYVMMEEGDILGNLTKCVKDAFYPKECPSHPCRYPGSERVYLFATGRDRHETRVHGGILEPTPEPEVTSVKPKSTQEPDYKRAHTLACLAFGLLLRNMWDSVKEGDGERLQRLYSYALLYYRAFGHTQYAYSCLLMKVQIASILSPYKSHSLIWNRFYNRPGGGVGKNISLDLRLEHLNNFLKSFLKNMGPNLNEKSASRVSRSLYCLDRLMSNQDKVLGVKPPSGYHHSASYEDDVKLLLEETREANLLTVVPGRSFDAFPSFNRNLLSRLKYKAMADWMKGKLRLWNKLYHTDV</sequence>
<organism evidence="3 4">
    <name type="scientific">Branchiostoma belcheri</name>
    <name type="common">Amphioxus</name>
    <dbReference type="NCBI Taxonomy" id="7741"/>
    <lineage>
        <taxon>Eukaryota</taxon>
        <taxon>Metazoa</taxon>
        <taxon>Chordata</taxon>
        <taxon>Cephalochordata</taxon>
        <taxon>Leptocardii</taxon>
        <taxon>Amphioxiformes</taxon>
        <taxon>Branchiostomatidae</taxon>
        <taxon>Branchiostoma</taxon>
    </lineage>
</organism>
<evidence type="ECO:0000313" key="4">
    <source>
        <dbReference type="RefSeq" id="XP_019632652.1"/>
    </source>
</evidence>
<dbReference type="AlphaFoldDB" id="A0A6P4ZNN9"/>
<dbReference type="GeneID" id="109476211"/>
<feature type="domain" description="DUF6589" evidence="2">
    <location>
        <begin position="482"/>
        <end position="956"/>
    </location>
</feature>
<feature type="region of interest" description="Disordered" evidence="1">
    <location>
        <begin position="1"/>
        <end position="78"/>
    </location>
</feature>
<keyword evidence="3" id="KW-1185">Reference proteome</keyword>
<evidence type="ECO:0000313" key="3">
    <source>
        <dbReference type="Proteomes" id="UP000515135"/>
    </source>
</evidence>
<accession>A0A6P4ZNN9</accession>
<dbReference type="Proteomes" id="UP000515135">
    <property type="component" value="Unplaced"/>
</dbReference>
<protein>
    <submittedName>
        <fullName evidence="4">Uncharacterized protein LOC109476211</fullName>
    </submittedName>
</protein>
<name>A0A6P4ZNN9_BRABE</name>
<dbReference type="Pfam" id="PF20231">
    <property type="entry name" value="DUF6589"/>
    <property type="match status" value="1"/>
</dbReference>
<evidence type="ECO:0000259" key="2">
    <source>
        <dbReference type="Pfam" id="PF20231"/>
    </source>
</evidence>
<reference evidence="4" key="1">
    <citation type="submission" date="2025-08" db="UniProtKB">
        <authorList>
            <consortium name="RefSeq"/>
        </authorList>
    </citation>
    <scope>IDENTIFICATION</scope>
    <source>
        <tissue evidence="4">Gonad</tissue>
    </source>
</reference>
<proteinExistence type="predicted"/>
<evidence type="ECO:0000256" key="1">
    <source>
        <dbReference type="SAM" id="MobiDB-lite"/>
    </source>
</evidence>
<dbReference type="OrthoDB" id="5952546at2759"/>
<feature type="compositionally biased region" description="Basic residues" evidence="1">
    <location>
        <begin position="23"/>
        <end position="40"/>
    </location>
</feature>
<gene>
    <name evidence="4" type="primary">LOC109476211</name>
</gene>